<dbReference type="Proteomes" id="UP000001492">
    <property type="component" value="Chromosome 1"/>
</dbReference>
<reference evidence="3" key="1">
    <citation type="submission" date="2010-12" db="EMBL/GenBank/DDBJ databases">
        <title>Complete sequence of chromosome 1 of Asticcacaulis excentricus CB 48.</title>
        <authorList>
            <consortium name="US DOE Joint Genome Institute"/>
            <person name="Lucas S."/>
            <person name="Copeland A."/>
            <person name="Lapidus A."/>
            <person name="Cheng J.-F."/>
            <person name="Bruce D."/>
            <person name="Goodwin L."/>
            <person name="Pitluck S."/>
            <person name="Teshima H."/>
            <person name="Davenport K."/>
            <person name="Detter J.C."/>
            <person name="Han C."/>
            <person name="Tapia R."/>
            <person name="Land M."/>
            <person name="Hauser L."/>
            <person name="Jeffries C."/>
            <person name="Kyrpides N."/>
            <person name="Ivanova N."/>
            <person name="Ovchinnikova G."/>
            <person name="Brun Y.V."/>
            <person name="Woyke T."/>
        </authorList>
    </citation>
    <scope>NUCLEOTIDE SEQUENCE [LARGE SCALE GENOMIC DNA]</scope>
    <source>
        <strain evidence="3">ATCC 15261 / DSM 4724 / KCTC 12464 / NCIMB 9791 / VKM B-1370 / CB 48</strain>
    </source>
</reference>
<dbReference type="OrthoDB" id="7174018at2"/>
<feature type="chain" id="PRO_5003226943" evidence="1">
    <location>
        <begin position="26"/>
        <end position="147"/>
    </location>
</feature>
<name>E8RR01_ASTEC</name>
<dbReference type="KEGG" id="aex:Astex_0576"/>
<evidence type="ECO:0000313" key="2">
    <source>
        <dbReference type="EMBL" id="ADU12264.1"/>
    </source>
</evidence>
<accession>E8RR01</accession>
<sequence length="147" mass="16052">MQLNRSSFSRCLVAALIAVSPAVFAAEPALTVSEEKAAELLVLSTHDLLETSYKCQGVIGPETYDKAKEMTVVLFSAMGADEKLSNNFIASQDATFTSECKDKESCWRTYMNMPTQSEDEGEIACLKKNNETLALIKSLLKIITGTT</sequence>
<gene>
    <name evidence="2" type="ordered locus">Astex_0576</name>
</gene>
<dbReference type="HOGENOM" id="CLU_1764240_0_0_5"/>
<keyword evidence="1" id="KW-0732">Signal</keyword>
<dbReference type="EMBL" id="CP002395">
    <property type="protein sequence ID" value="ADU12264.1"/>
    <property type="molecule type" value="Genomic_DNA"/>
</dbReference>
<proteinExistence type="predicted"/>
<dbReference type="AlphaFoldDB" id="E8RR01"/>
<evidence type="ECO:0000313" key="3">
    <source>
        <dbReference type="Proteomes" id="UP000001492"/>
    </source>
</evidence>
<organism evidence="2 3">
    <name type="scientific">Asticcacaulis excentricus (strain ATCC 15261 / DSM 4724 / KCTC 12464 / NCIMB 9791 / VKM B-1370 / CB 48)</name>
    <dbReference type="NCBI Taxonomy" id="573065"/>
    <lineage>
        <taxon>Bacteria</taxon>
        <taxon>Pseudomonadati</taxon>
        <taxon>Pseudomonadota</taxon>
        <taxon>Alphaproteobacteria</taxon>
        <taxon>Caulobacterales</taxon>
        <taxon>Caulobacteraceae</taxon>
        <taxon>Asticcacaulis</taxon>
    </lineage>
</organism>
<protein>
    <submittedName>
        <fullName evidence="2">Uncharacterized protein</fullName>
    </submittedName>
</protein>
<dbReference type="RefSeq" id="WP_013478098.1">
    <property type="nucleotide sequence ID" value="NC_014816.1"/>
</dbReference>
<feature type="signal peptide" evidence="1">
    <location>
        <begin position="1"/>
        <end position="25"/>
    </location>
</feature>
<evidence type="ECO:0000256" key="1">
    <source>
        <dbReference type="SAM" id="SignalP"/>
    </source>
</evidence>
<keyword evidence="3" id="KW-1185">Reference proteome</keyword>